<gene>
    <name evidence="2" type="ORF">ACFPT7_08095</name>
</gene>
<name>A0ABW1ED90_9BACT</name>
<dbReference type="InterPro" id="IPR027417">
    <property type="entry name" value="P-loop_NTPase"/>
</dbReference>
<keyword evidence="3" id="KW-1185">Reference proteome</keyword>
<dbReference type="SUPFAM" id="SSF52540">
    <property type="entry name" value="P-loop containing nucleoside triphosphate hydrolases"/>
    <property type="match status" value="1"/>
</dbReference>
<dbReference type="Pfam" id="PF13401">
    <property type="entry name" value="AAA_22"/>
    <property type="match status" value="1"/>
</dbReference>
<comment type="caution">
    <text evidence="2">The sequence shown here is derived from an EMBL/GenBank/DDBJ whole genome shotgun (WGS) entry which is preliminary data.</text>
</comment>
<proteinExistence type="predicted"/>
<protein>
    <submittedName>
        <fullName evidence="2">AAA family ATPase</fullName>
    </submittedName>
</protein>
<evidence type="ECO:0000313" key="3">
    <source>
        <dbReference type="Proteomes" id="UP001596091"/>
    </source>
</evidence>
<dbReference type="InterPro" id="IPR049945">
    <property type="entry name" value="AAA_22"/>
</dbReference>
<feature type="domain" description="ORC1/DEAH AAA+ ATPase" evidence="1">
    <location>
        <begin position="33"/>
        <end position="115"/>
    </location>
</feature>
<reference evidence="3" key="1">
    <citation type="journal article" date="2019" name="Int. J. Syst. Evol. Microbiol.">
        <title>The Global Catalogue of Microorganisms (GCM) 10K type strain sequencing project: providing services to taxonomists for standard genome sequencing and annotation.</title>
        <authorList>
            <consortium name="The Broad Institute Genomics Platform"/>
            <consortium name="The Broad Institute Genome Sequencing Center for Infectious Disease"/>
            <person name="Wu L."/>
            <person name="Ma J."/>
        </authorList>
    </citation>
    <scope>NUCLEOTIDE SEQUENCE [LARGE SCALE GENOMIC DNA]</scope>
    <source>
        <strain evidence="3">JCM 4087</strain>
    </source>
</reference>
<organism evidence="2 3">
    <name type="scientific">Acidicapsa dinghuensis</name>
    <dbReference type="NCBI Taxonomy" id="2218256"/>
    <lineage>
        <taxon>Bacteria</taxon>
        <taxon>Pseudomonadati</taxon>
        <taxon>Acidobacteriota</taxon>
        <taxon>Terriglobia</taxon>
        <taxon>Terriglobales</taxon>
        <taxon>Acidobacteriaceae</taxon>
        <taxon>Acidicapsa</taxon>
    </lineage>
</organism>
<evidence type="ECO:0000259" key="1">
    <source>
        <dbReference type="Pfam" id="PF13401"/>
    </source>
</evidence>
<dbReference type="RefSeq" id="WP_263338617.1">
    <property type="nucleotide sequence ID" value="NZ_JAGSYH010000004.1"/>
</dbReference>
<sequence length="248" mass="27728">MPTSPARNGRLLEYAAHVDREEELERLLAQAKARKSLLVFGPQGVGKTRLLQKFIQHEPLALYVPQMRSPSELLHSLLDALRSADPRIKLPANVSGLSSSSLKGIIHRALDTKPFQMVLDHLEGPSRVATGVVKDLHYLGRTPVIFAARSPHMEDIGTLQPLCALKSERLEIKNWPHHIALEFAQREAEKDEISAANIGSILPSLVEWSDGNPGAIVQMLKMARLPQYQVGDQIKAHILYLDYRMGRY</sequence>
<evidence type="ECO:0000313" key="2">
    <source>
        <dbReference type="EMBL" id="MFC5862251.1"/>
    </source>
</evidence>
<dbReference type="Gene3D" id="3.40.50.300">
    <property type="entry name" value="P-loop containing nucleotide triphosphate hydrolases"/>
    <property type="match status" value="1"/>
</dbReference>
<accession>A0ABW1ED90</accession>
<dbReference type="Proteomes" id="UP001596091">
    <property type="component" value="Unassembled WGS sequence"/>
</dbReference>
<dbReference type="EMBL" id="JBHSPH010000002">
    <property type="protein sequence ID" value="MFC5862251.1"/>
    <property type="molecule type" value="Genomic_DNA"/>
</dbReference>